<feature type="signal peptide" evidence="5">
    <location>
        <begin position="1"/>
        <end position="18"/>
    </location>
</feature>
<comment type="function">
    <text evidence="5">Effector that suppresses plant defense responses during pathogen infection.</text>
</comment>
<comment type="caution">
    <text evidence="7">The sequence shown here is derived from an EMBL/GenBank/DDBJ whole genome shotgun (WGS) entry which is preliminary data.</text>
</comment>
<dbReference type="Proteomes" id="UP001165121">
    <property type="component" value="Unassembled WGS sequence"/>
</dbReference>
<evidence type="ECO:0000256" key="1">
    <source>
        <dbReference type="ARBA" id="ARBA00004613"/>
    </source>
</evidence>
<comment type="domain">
    <text evidence="5">The RxLR-dEER motif acts to carry the protein into the host cell cytoplasm through binding to cell surface phosphatidylinositol-3-phosphate.</text>
</comment>
<dbReference type="AlphaFoldDB" id="A0A9W6XWJ6"/>
<feature type="chain" id="PRO_5040847100" description="RxLR effector protein" evidence="5">
    <location>
        <begin position="19"/>
        <end position="160"/>
    </location>
</feature>
<evidence type="ECO:0000256" key="5">
    <source>
        <dbReference type="RuleBase" id="RU367124"/>
    </source>
</evidence>
<evidence type="ECO:0000256" key="2">
    <source>
        <dbReference type="ARBA" id="ARBA00010400"/>
    </source>
</evidence>
<evidence type="ECO:0000256" key="3">
    <source>
        <dbReference type="ARBA" id="ARBA00022525"/>
    </source>
</evidence>
<comment type="subcellular location">
    <subcellularLocation>
        <location evidence="1 5">Secreted</location>
    </subcellularLocation>
</comment>
<proteinExistence type="inferred from homology"/>
<keyword evidence="8" id="KW-1185">Reference proteome</keyword>
<evidence type="ECO:0000256" key="6">
    <source>
        <dbReference type="SAM" id="MobiDB-lite"/>
    </source>
</evidence>
<accession>A0A9W6XWJ6</accession>
<dbReference type="InterPro" id="IPR031825">
    <property type="entry name" value="RXLR"/>
</dbReference>
<name>A0A9W6XWJ6_9STRA</name>
<protein>
    <recommendedName>
        <fullName evidence="5">RxLR effector protein</fullName>
    </recommendedName>
</protein>
<keyword evidence="3 5" id="KW-0964">Secreted</keyword>
<gene>
    <name evidence="7" type="ORF">Pfra01_001733900</name>
</gene>
<dbReference type="EMBL" id="BSXT01002028">
    <property type="protein sequence ID" value="GMF46749.1"/>
    <property type="molecule type" value="Genomic_DNA"/>
</dbReference>
<evidence type="ECO:0000313" key="8">
    <source>
        <dbReference type="Proteomes" id="UP001165121"/>
    </source>
</evidence>
<evidence type="ECO:0000313" key="7">
    <source>
        <dbReference type="EMBL" id="GMF46749.1"/>
    </source>
</evidence>
<dbReference type="Pfam" id="PF16810">
    <property type="entry name" value="RXLR"/>
    <property type="match status" value="1"/>
</dbReference>
<comment type="similarity">
    <text evidence="2 5">Belongs to the RxLR effector family.</text>
</comment>
<evidence type="ECO:0000256" key="4">
    <source>
        <dbReference type="ARBA" id="ARBA00022729"/>
    </source>
</evidence>
<keyword evidence="4 5" id="KW-0732">Signal</keyword>
<sequence length="160" mass="17595">MTVAPPVLLPLPLLLALAHFETCSLTPKPPPNSMRLSKVLVLIVSSILVTSEALSTSTDSKQPQISKVASPSGSSQRFLRTHASVVEDEVASVEERGPLTFDQTKSILKEMGLWKKLKKRTTTEEGILSLLAKNAKYSDFKEKANQLMNKSKKPPIYFSD</sequence>
<reference evidence="7" key="1">
    <citation type="submission" date="2023-04" db="EMBL/GenBank/DDBJ databases">
        <title>Phytophthora fragariaefolia NBRC 109709.</title>
        <authorList>
            <person name="Ichikawa N."/>
            <person name="Sato H."/>
            <person name="Tonouchi N."/>
        </authorList>
    </citation>
    <scope>NUCLEOTIDE SEQUENCE</scope>
    <source>
        <strain evidence="7">NBRC 109709</strain>
    </source>
</reference>
<organism evidence="7 8">
    <name type="scientific">Phytophthora fragariaefolia</name>
    <dbReference type="NCBI Taxonomy" id="1490495"/>
    <lineage>
        <taxon>Eukaryota</taxon>
        <taxon>Sar</taxon>
        <taxon>Stramenopiles</taxon>
        <taxon>Oomycota</taxon>
        <taxon>Peronosporomycetes</taxon>
        <taxon>Peronosporales</taxon>
        <taxon>Peronosporaceae</taxon>
        <taxon>Phytophthora</taxon>
    </lineage>
</organism>
<feature type="region of interest" description="Disordered" evidence="6">
    <location>
        <begin position="56"/>
        <end position="75"/>
    </location>
</feature>